<evidence type="ECO:0000313" key="1">
    <source>
        <dbReference type="EMBL" id="QHT82778.1"/>
    </source>
</evidence>
<sequence length="199" mass="23369">MPIASQFILGMGIYITYLLFKSNYKDSIVKDTIQSIKDTYIQTLDLLEKYKDSCPNLINSFFFPWQKDNGFNEDLINLHNNDGELESLIVSNYIFQIVGLYTQASTMTSVSDSRFLIFFSSFFRSKLLKNKWDKFKINFGVRNVLLCDKLFEINEKYKFKNGEELKNYFENYVQTDEFIKIMTTVDTTNVTQRNSAIVQ</sequence>
<dbReference type="AlphaFoldDB" id="A0A6C0HPZ1"/>
<name>A0A6C0HPZ1_9ZZZZ</name>
<organism evidence="1">
    <name type="scientific">viral metagenome</name>
    <dbReference type="NCBI Taxonomy" id="1070528"/>
    <lineage>
        <taxon>unclassified sequences</taxon>
        <taxon>metagenomes</taxon>
        <taxon>organismal metagenomes</taxon>
    </lineage>
</organism>
<accession>A0A6C0HPZ1</accession>
<reference evidence="1" key="1">
    <citation type="journal article" date="2020" name="Nature">
        <title>Giant virus diversity and host interactions through global metagenomics.</title>
        <authorList>
            <person name="Schulz F."/>
            <person name="Roux S."/>
            <person name="Paez-Espino D."/>
            <person name="Jungbluth S."/>
            <person name="Walsh D.A."/>
            <person name="Denef V.J."/>
            <person name="McMahon K.D."/>
            <person name="Konstantinidis K.T."/>
            <person name="Eloe-Fadrosh E.A."/>
            <person name="Kyrpides N.C."/>
            <person name="Woyke T."/>
        </authorList>
    </citation>
    <scope>NUCLEOTIDE SEQUENCE</scope>
    <source>
        <strain evidence="1">GVMAG-M-3300023184-165</strain>
    </source>
</reference>
<dbReference type="EMBL" id="MN740003">
    <property type="protein sequence ID" value="QHT82778.1"/>
    <property type="molecule type" value="Genomic_DNA"/>
</dbReference>
<proteinExistence type="predicted"/>
<protein>
    <submittedName>
        <fullName evidence="1">Uncharacterized protein</fullName>
    </submittedName>
</protein>